<feature type="active site" description="O-(5'-phospho-DNA)-serine intermediate" evidence="4">
    <location>
        <position position="9"/>
    </location>
</feature>
<dbReference type="OrthoDB" id="9800103at2"/>
<dbReference type="RefSeq" id="WP_046501903.1">
    <property type="nucleotide sequence ID" value="NZ_LANI01000001.1"/>
</dbReference>
<dbReference type="PROSITE" id="PS00398">
    <property type="entry name" value="RECOMBINASES_2"/>
    <property type="match status" value="1"/>
</dbReference>
<keyword evidence="3" id="KW-0233">DNA recombination</keyword>
<evidence type="ECO:0000313" key="7">
    <source>
        <dbReference type="EMBL" id="KKJ78745.1"/>
    </source>
</evidence>
<reference evidence="7 8" key="1">
    <citation type="submission" date="2015-03" db="EMBL/GenBank/DDBJ databases">
        <title>Genome sequence of Kiloniella sp. P1-1, isolated from the gut microflora of Pacific white shrimp, Penaeus vannamei.</title>
        <authorList>
            <person name="Shao Z."/>
            <person name="Wang L."/>
            <person name="Li X."/>
        </authorList>
    </citation>
    <scope>NUCLEOTIDE SEQUENCE [LARGE SCALE GENOMIC DNA]</scope>
    <source>
        <strain evidence="7 8">P1-1</strain>
    </source>
</reference>
<feature type="compositionally biased region" description="Polar residues" evidence="5">
    <location>
        <begin position="159"/>
        <end position="173"/>
    </location>
</feature>
<name>A0A0M2RFF5_9PROT</name>
<protein>
    <recommendedName>
        <fullName evidence="6">Resolvase/invertase-type recombinase catalytic domain-containing protein</fullName>
    </recommendedName>
</protein>
<evidence type="ECO:0000256" key="2">
    <source>
        <dbReference type="ARBA" id="ARBA00023125"/>
    </source>
</evidence>
<dbReference type="InterPro" id="IPR050639">
    <property type="entry name" value="SSR_resolvase"/>
</dbReference>
<dbReference type="InterPro" id="IPR006118">
    <property type="entry name" value="Recombinase_CS"/>
</dbReference>
<accession>A0A0M2RFF5</accession>
<keyword evidence="1" id="KW-0229">DNA integration</keyword>
<dbReference type="GO" id="GO:0015074">
    <property type="term" value="P:DNA integration"/>
    <property type="evidence" value="ECO:0007669"/>
    <property type="project" value="UniProtKB-KW"/>
</dbReference>
<organism evidence="7 8">
    <name type="scientific">Kiloniella litopenaei</name>
    <dbReference type="NCBI Taxonomy" id="1549748"/>
    <lineage>
        <taxon>Bacteria</taxon>
        <taxon>Pseudomonadati</taxon>
        <taxon>Pseudomonadota</taxon>
        <taxon>Alphaproteobacteria</taxon>
        <taxon>Rhodospirillales</taxon>
        <taxon>Kiloniellaceae</taxon>
        <taxon>Kiloniella</taxon>
    </lineage>
</organism>
<dbReference type="PANTHER" id="PTHR30461">
    <property type="entry name" value="DNA-INVERTASE FROM LAMBDOID PROPHAGE"/>
    <property type="match status" value="1"/>
</dbReference>
<evidence type="ECO:0000313" key="8">
    <source>
        <dbReference type="Proteomes" id="UP000034491"/>
    </source>
</evidence>
<dbReference type="PROSITE" id="PS51736">
    <property type="entry name" value="RECOMBINASES_3"/>
    <property type="match status" value="1"/>
</dbReference>
<evidence type="ECO:0000259" key="6">
    <source>
        <dbReference type="PROSITE" id="PS51736"/>
    </source>
</evidence>
<dbReference type="PANTHER" id="PTHR30461:SF2">
    <property type="entry name" value="SERINE RECOMBINASE PINE-RELATED"/>
    <property type="match status" value="1"/>
</dbReference>
<dbReference type="SUPFAM" id="SSF53041">
    <property type="entry name" value="Resolvase-like"/>
    <property type="match status" value="1"/>
</dbReference>
<evidence type="ECO:0000256" key="3">
    <source>
        <dbReference type="ARBA" id="ARBA00023172"/>
    </source>
</evidence>
<dbReference type="Gene3D" id="3.40.50.1390">
    <property type="entry name" value="Resolvase, N-terminal catalytic domain"/>
    <property type="match status" value="1"/>
</dbReference>
<dbReference type="GO" id="GO:0000150">
    <property type="term" value="F:DNA strand exchange activity"/>
    <property type="evidence" value="ECO:0007669"/>
    <property type="project" value="InterPro"/>
</dbReference>
<sequence>MKIGYARTSGEGQNLEQQIAALKDEGCDKVYSEILASNRVVCLALEEALAELDAGDSLVVWRLDRLGRRTVDLITFLQDLQSRGIYFQSLCEGLNSGTPLGKMFHCFIAALADNERDLTIERTLKGQGRSKAGQKKSKSAKQQGPSQDDIEAAMVMLSSPEQVQKAPKNQNQN</sequence>
<feature type="domain" description="Resolvase/invertase-type recombinase catalytic" evidence="6">
    <location>
        <begin position="1"/>
        <end position="134"/>
    </location>
</feature>
<evidence type="ECO:0000256" key="4">
    <source>
        <dbReference type="PIRSR" id="PIRSR606118-50"/>
    </source>
</evidence>
<evidence type="ECO:0000256" key="1">
    <source>
        <dbReference type="ARBA" id="ARBA00022908"/>
    </source>
</evidence>
<dbReference type="SMART" id="SM00857">
    <property type="entry name" value="Resolvase"/>
    <property type="match status" value="1"/>
</dbReference>
<dbReference type="Pfam" id="PF00239">
    <property type="entry name" value="Resolvase"/>
    <property type="match status" value="1"/>
</dbReference>
<dbReference type="AlphaFoldDB" id="A0A0M2RFF5"/>
<dbReference type="InterPro" id="IPR036162">
    <property type="entry name" value="Resolvase-like_N_sf"/>
</dbReference>
<keyword evidence="8" id="KW-1185">Reference proteome</keyword>
<evidence type="ECO:0000256" key="5">
    <source>
        <dbReference type="SAM" id="MobiDB-lite"/>
    </source>
</evidence>
<gene>
    <name evidence="7" type="ORF">WH95_01325</name>
</gene>
<dbReference type="CDD" id="cd03768">
    <property type="entry name" value="SR_ResInv"/>
    <property type="match status" value="1"/>
</dbReference>
<dbReference type="InterPro" id="IPR006119">
    <property type="entry name" value="Resolv_N"/>
</dbReference>
<dbReference type="Proteomes" id="UP000034491">
    <property type="component" value="Unassembled WGS sequence"/>
</dbReference>
<dbReference type="GO" id="GO:0003677">
    <property type="term" value="F:DNA binding"/>
    <property type="evidence" value="ECO:0007669"/>
    <property type="project" value="UniProtKB-KW"/>
</dbReference>
<feature type="region of interest" description="Disordered" evidence="5">
    <location>
        <begin position="124"/>
        <end position="173"/>
    </location>
</feature>
<comment type="caution">
    <text evidence="7">The sequence shown here is derived from an EMBL/GenBank/DDBJ whole genome shotgun (WGS) entry which is preliminary data.</text>
</comment>
<keyword evidence="2" id="KW-0238">DNA-binding</keyword>
<dbReference type="STRING" id="1549748.WH95_01325"/>
<proteinExistence type="predicted"/>
<dbReference type="EMBL" id="LANI01000001">
    <property type="protein sequence ID" value="KKJ78745.1"/>
    <property type="molecule type" value="Genomic_DNA"/>
</dbReference>